<organism evidence="2 3">
    <name type="scientific">Parafrankia irregularis</name>
    <dbReference type="NCBI Taxonomy" id="795642"/>
    <lineage>
        <taxon>Bacteria</taxon>
        <taxon>Bacillati</taxon>
        <taxon>Actinomycetota</taxon>
        <taxon>Actinomycetes</taxon>
        <taxon>Frankiales</taxon>
        <taxon>Frankiaceae</taxon>
        <taxon>Parafrankia</taxon>
    </lineage>
</organism>
<feature type="chain" id="PRO_5006626544" evidence="1">
    <location>
        <begin position="37"/>
        <end position="179"/>
    </location>
</feature>
<evidence type="ECO:0000313" key="3">
    <source>
        <dbReference type="Proteomes" id="UP000198802"/>
    </source>
</evidence>
<protein>
    <submittedName>
        <fullName evidence="2">Uncharacterized protein</fullName>
    </submittedName>
</protein>
<accession>A0A0S4QUK4</accession>
<dbReference type="RefSeq" id="WP_131799520.1">
    <property type="nucleotide sequence ID" value="NZ_FAOZ01000017.1"/>
</dbReference>
<reference evidence="3" key="1">
    <citation type="submission" date="2015-11" db="EMBL/GenBank/DDBJ databases">
        <authorList>
            <person name="Varghese N."/>
        </authorList>
    </citation>
    <scope>NUCLEOTIDE SEQUENCE [LARGE SCALE GENOMIC DNA]</scope>
    <source>
        <strain evidence="3">DSM 45899</strain>
    </source>
</reference>
<keyword evidence="3" id="KW-1185">Reference proteome</keyword>
<gene>
    <name evidence="2" type="ORF">Ga0074812_11747</name>
</gene>
<feature type="signal peptide" evidence="1">
    <location>
        <begin position="1"/>
        <end position="36"/>
    </location>
</feature>
<proteinExistence type="predicted"/>
<evidence type="ECO:0000313" key="2">
    <source>
        <dbReference type="EMBL" id="CUU58138.1"/>
    </source>
</evidence>
<dbReference type="EMBL" id="FAOZ01000017">
    <property type="protein sequence ID" value="CUU58138.1"/>
    <property type="molecule type" value="Genomic_DNA"/>
</dbReference>
<name>A0A0S4QUK4_9ACTN</name>
<dbReference type="Proteomes" id="UP000198802">
    <property type="component" value="Unassembled WGS sequence"/>
</dbReference>
<evidence type="ECO:0000256" key="1">
    <source>
        <dbReference type="SAM" id="SignalP"/>
    </source>
</evidence>
<keyword evidence="1" id="KW-0732">Signal</keyword>
<sequence>MILIRASRFRRCVRAATGVPLLAAALALAGSSPALARPIGECAPLRSFQADLGSGEDDLRGNSEVIISLVTRSRGGVDLAHITGGVPSYEHRLITLDYGSPTIPVDSCDVAGVTVRMISHNGVFETTDNWDLDRFTLKGFDGPSFWGFPLGRTGLSISDQSFPLLHRFTGHDPFWQFLD</sequence>
<dbReference type="AlphaFoldDB" id="A0A0S4QUK4"/>